<keyword evidence="17" id="KW-1185">Reference proteome</keyword>
<evidence type="ECO:0000256" key="12">
    <source>
        <dbReference type="ARBA" id="ARBA00023317"/>
    </source>
</evidence>
<dbReference type="PRINTS" id="PR01050">
    <property type="entry name" value="PYRUVTKNASE"/>
</dbReference>
<feature type="domain" description="Pyruvate kinase barrel" evidence="15">
    <location>
        <begin position="2"/>
        <end position="322"/>
    </location>
</feature>
<accession>A0ABY7M1J0</accession>
<keyword evidence="8 14" id="KW-0418">Kinase</keyword>
<dbReference type="Gene3D" id="3.40.1380.20">
    <property type="entry name" value="Pyruvate kinase, C-terminal domain"/>
    <property type="match status" value="1"/>
</dbReference>
<dbReference type="InterPro" id="IPR015806">
    <property type="entry name" value="Pyrv_Knase_insert_dom_sf"/>
</dbReference>
<keyword evidence="7" id="KW-0547">Nucleotide-binding</keyword>
<dbReference type="InterPro" id="IPR018209">
    <property type="entry name" value="Pyrv_Knase_AS"/>
</dbReference>
<dbReference type="InterPro" id="IPR040442">
    <property type="entry name" value="Pyrv_kinase-like_dom_sf"/>
</dbReference>
<dbReference type="GO" id="GO:0004743">
    <property type="term" value="F:pyruvate kinase activity"/>
    <property type="evidence" value="ECO:0007669"/>
    <property type="project" value="UniProtKB-EC"/>
</dbReference>
<dbReference type="SUPFAM" id="SSF51621">
    <property type="entry name" value="Phosphoenolpyruvate/pyruvate domain"/>
    <property type="match status" value="1"/>
</dbReference>
<dbReference type="NCBIfam" id="NF004491">
    <property type="entry name" value="PRK05826.1"/>
    <property type="match status" value="1"/>
</dbReference>
<evidence type="ECO:0000256" key="9">
    <source>
        <dbReference type="ARBA" id="ARBA00022840"/>
    </source>
</evidence>
<evidence type="ECO:0000256" key="13">
    <source>
        <dbReference type="NCBIfam" id="TIGR01064"/>
    </source>
</evidence>
<organism evidence="16 17">
    <name type="scientific">Candidatus Phytoplasma sacchari</name>
    <dbReference type="NCBI Taxonomy" id="2609813"/>
    <lineage>
        <taxon>Bacteria</taxon>
        <taxon>Bacillati</taxon>
        <taxon>Mycoplasmatota</taxon>
        <taxon>Mollicutes</taxon>
        <taxon>Acholeplasmatales</taxon>
        <taxon>Acholeplasmataceae</taxon>
        <taxon>Candidatus Phytoplasma</taxon>
        <taxon>16SrXI (Rice yellow dwarf group)</taxon>
    </lineage>
</organism>
<dbReference type="InterPro" id="IPR015793">
    <property type="entry name" value="Pyrv_Knase_brl"/>
</dbReference>
<evidence type="ECO:0000256" key="14">
    <source>
        <dbReference type="RuleBase" id="RU000504"/>
    </source>
</evidence>
<reference evidence="16" key="1">
    <citation type="submission" date="2022-12" db="EMBL/GenBank/DDBJ databases">
        <title>Genomic Characterization of Candidatus Phytoplasma sacchari in China.</title>
        <authorList>
            <person name="Zhang R.-Y."/>
        </authorList>
    </citation>
    <scope>NUCLEOTIDE SEQUENCE [LARGE SCALE GENOMIC DNA]</scope>
    <source>
        <strain evidence="16">SCWL1</strain>
    </source>
</reference>
<dbReference type="EMBL" id="CP115156">
    <property type="protein sequence ID" value="WBL31576.1"/>
    <property type="molecule type" value="Genomic_DNA"/>
</dbReference>
<dbReference type="Proteomes" id="UP001210120">
    <property type="component" value="Chromosome"/>
</dbReference>
<comment type="cofactor">
    <cofactor evidence="1">
        <name>K(+)</name>
        <dbReference type="ChEBI" id="CHEBI:29103"/>
    </cofactor>
</comment>
<keyword evidence="9" id="KW-0067">ATP-binding</keyword>
<evidence type="ECO:0000259" key="15">
    <source>
        <dbReference type="Pfam" id="PF00224"/>
    </source>
</evidence>
<evidence type="ECO:0000256" key="11">
    <source>
        <dbReference type="ARBA" id="ARBA00023152"/>
    </source>
</evidence>
<proteinExistence type="inferred from homology"/>
<evidence type="ECO:0000256" key="4">
    <source>
        <dbReference type="ARBA" id="ARBA00012142"/>
    </source>
</evidence>
<dbReference type="Gene3D" id="3.20.20.60">
    <property type="entry name" value="Phosphoenolpyruvate-binding domains"/>
    <property type="match status" value="1"/>
</dbReference>
<name>A0ABY7M1J0_9MOLU</name>
<dbReference type="InterPro" id="IPR015813">
    <property type="entry name" value="Pyrv/PenolPyrv_kinase-like_dom"/>
</dbReference>
<dbReference type="InterPro" id="IPR011037">
    <property type="entry name" value="Pyrv_Knase-like_insert_dom_sf"/>
</dbReference>
<dbReference type="SUPFAM" id="SSF52935">
    <property type="entry name" value="PK C-terminal domain-like"/>
    <property type="match status" value="1"/>
</dbReference>
<evidence type="ECO:0000256" key="5">
    <source>
        <dbReference type="ARBA" id="ARBA00022679"/>
    </source>
</evidence>
<evidence type="ECO:0000256" key="10">
    <source>
        <dbReference type="ARBA" id="ARBA00022842"/>
    </source>
</evidence>
<keyword evidence="12 16" id="KW-0670">Pyruvate</keyword>
<keyword evidence="5 14" id="KW-0808">Transferase</keyword>
<evidence type="ECO:0000256" key="2">
    <source>
        <dbReference type="ARBA" id="ARBA00004997"/>
    </source>
</evidence>
<keyword evidence="11 14" id="KW-0324">Glycolysis</keyword>
<dbReference type="Gene3D" id="2.40.33.10">
    <property type="entry name" value="PK beta-barrel domain-like"/>
    <property type="match status" value="1"/>
</dbReference>
<gene>
    <name evidence="16" type="primary">pyk</name>
    <name evidence="16" type="ORF">O7R10_00745</name>
</gene>
<keyword evidence="6" id="KW-0479">Metal-binding</keyword>
<sequence>MNKTKIICTLGPSSYNKKNLKKMIQSGLNITRFNFSHADYDKSKEIIKIIKSLNKELKTNVAFLLDTKGPEIRTHDFKGEVIIKKDSLIKISSKEILGNENNFSVTYSNFYEELNIGDIIYVDDGFLTLKVIEKTSNKELITKSMNTHIVKSRRGINVPNVNLNMKFISDKDYKDIVFAIQNDYDFIAASFTRTAQDILDIRDILAKYQKNDIRIIAKIENQSGIDNIDEIIEVSDGIMIARGDLGIEINDITVPFYQSMIIKKCLVKGKTVIVATQMLESMQKNSRPTKAEISDVFNAVKEGVDATMLSGESASGIYPIESTSYMNKINNQSEKSLDYNFLFTIYKPKNIRENLFLNVIRMALNLPIKAIVVYNFEDACNISKFRSSVIVFALVKNHKEARLLSLNFSIIPVLSENELKEKISLLDQENSIEKNLILLKENKIEIK</sequence>
<dbReference type="PROSITE" id="PS00110">
    <property type="entry name" value="PYRUVATE_KINASE"/>
    <property type="match status" value="1"/>
</dbReference>
<dbReference type="SUPFAM" id="SSF50800">
    <property type="entry name" value="PK beta-barrel domain-like"/>
    <property type="match status" value="1"/>
</dbReference>
<dbReference type="InterPro" id="IPR036918">
    <property type="entry name" value="Pyrv_Knase_C_sf"/>
</dbReference>
<evidence type="ECO:0000256" key="7">
    <source>
        <dbReference type="ARBA" id="ARBA00022741"/>
    </source>
</evidence>
<protein>
    <recommendedName>
        <fullName evidence="4 13">Pyruvate kinase</fullName>
        <ecNumber evidence="4 13">2.7.1.40</ecNumber>
    </recommendedName>
</protein>
<dbReference type="InterPro" id="IPR001697">
    <property type="entry name" value="Pyr_Knase"/>
</dbReference>
<dbReference type="EC" id="2.7.1.40" evidence="4 13"/>
<evidence type="ECO:0000256" key="1">
    <source>
        <dbReference type="ARBA" id="ARBA00001958"/>
    </source>
</evidence>
<dbReference type="PANTHER" id="PTHR11817">
    <property type="entry name" value="PYRUVATE KINASE"/>
    <property type="match status" value="1"/>
</dbReference>
<comment type="similarity">
    <text evidence="3 14">Belongs to the pyruvate kinase family.</text>
</comment>
<dbReference type="NCBIfam" id="TIGR01064">
    <property type="entry name" value="pyruv_kin"/>
    <property type="match status" value="1"/>
</dbReference>
<evidence type="ECO:0000256" key="3">
    <source>
        <dbReference type="ARBA" id="ARBA00008663"/>
    </source>
</evidence>
<comment type="catalytic activity">
    <reaction evidence="14">
        <text>pyruvate + ATP = phosphoenolpyruvate + ADP + H(+)</text>
        <dbReference type="Rhea" id="RHEA:18157"/>
        <dbReference type="ChEBI" id="CHEBI:15361"/>
        <dbReference type="ChEBI" id="CHEBI:15378"/>
        <dbReference type="ChEBI" id="CHEBI:30616"/>
        <dbReference type="ChEBI" id="CHEBI:58702"/>
        <dbReference type="ChEBI" id="CHEBI:456216"/>
        <dbReference type="EC" id="2.7.1.40"/>
    </reaction>
</comment>
<comment type="pathway">
    <text evidence="2 14">Carbohydrate degradation; glycolysis; pyruvate from D-glyceraldehyde 3-phosphate: step 5/5.</text>
</comment>
<dbReference type="Pfam" id="PF00224">
    <property type="entry name" value="PK"/>
    <property type="match status" value="1"/>
</dbReference>
<evidence type="ECO:0000256" key="8">
    <source>
        <dbReference type="ARBA" id="ARBA00022777"/>
    </source>
</evidence>
<evidence type="ECO:0000313" key="16">
    <source>
        <dbReference type="EMBL" id="WBL31576.1"/>
    </source>
</evidence>
<dbReference type="GO" id="GO:0016301">
    <property type="term" value="F:kinase activity"/>
    <property type="evidence" value="ECO:0007669"/>
    <property type="project" value="UniProtKB-KW"/>
</dbReference>
<evidence type="ECO:0000256" key="6">
    <source>
        <dbReference type="ARBA" id="ARBA00022723"/>
    </source>
</evidence>
<keyword evidence="10 14" id="KW-0460">Magnesium</keyword>
<evidence type="ECO:0000313" key="17">
    <source>
        <dbReference type="Proteomes" id="UP001210120"/>
    </source>
</evidence>